<dbReference type="GO" id="GO:0008506">
    <property type="term" value="F:sucrose:proton symporter activity"/>
    <property type="evidence" value="ECO:0007669"/>
    <property type="project" value="TreeGrafter"/>
</dbReference>
<evidence type="ECO:0000313" key="7">
    <source>
        <dbReference type="EMBL" id="EQC24973.1"/>
    </source>
</evidence>
<feature type="transmembrane region" description="Helical" evidence="6">
    <location>
        <begin position="246"/>
        <end position="266"/>
    </location>
</feature>
<dbReference type="SUPFAM" id="SSF103473">
    <property type="entry name" value="MFS general substrate transporter"/>
    <property type="match status" value="1"/>
</dbReference>
<dbReference type="Proteomes" id="UP000030762">
    <property type="component" value="Unassembled WGS sequence"/>
</dbReference>
<evidence type="ECO:0000256" key="4">
    <source>
        <dbReference type="ARBA" id="ARBA00022989"/>
    </source>
</evidence>
<dbReference type="InParanoid" id="T0QZ18"/>
<feature type="transmembrane region" description="Helical" evidence="6">
    <location>
        <begin position="192"/>
        <end position="214"/>
    </location>
</feature>
<dbReference type="Gene3D" id="1.20.1250.20">
    <property type="entry name" value="MFS general substrate transporter like domains"/>
    <property type="match status" value="1"/>
</dbReference>
<dbReference type="InterPro" id="IPR036259">
    <property type="entry name" value="MFS_trans_sf"/>
</dbReference>
<name>T0QZ18_SAPDV</name>
<dbReference type="VEuPathDB" id="FungiDB:SDRG_17149"/>
<dbReference type="PANTHER" id="PTHR19432:SF26">
    <property type="entry name" value="MAJOR FACILITATOR SUPERFAMILY (MFS) PROFILE DOMAIN-CONTAINING PROTEIN"/>
    <property type="match status" value="1"/>
</dbReference>
<dbReference type="OMA" id="VCICFRE"/>
<evidence type="ECO:0000256" key="3">
    <source>
        <dbReference type="ARBA" id="ARBA00022692"/>
    </source>
</evidence>
<evidence type="ECO:0000313" key="8">
    <source>
        <dbReference type="Proteomes" id="UP000030762"/>
    </source>
</evidence>
<organism evidence="7 8">
    <name type="scientific">Saprolegnia diclina (strain VS20)</name>
    <dbReference type="NCBI Taxonomy" id="1156394"/>
    <lineage>
        <taxon>Eukaryota</taxon>
        <taxon>Sar</taxon>
        <taxon>Stramenopiles</taxon>
        <taxon>Oomycota</taxon>
        <taxon>Saprolegniomycetes</taxon>
        <taxon>Saprolegniales</taxon>
        <taxon>Saprolegniaceae</taxon>
        <taxon>Saprolegnia</taxon>
    </lineage>
</organism>
<dbReference type="Pfam" id="PF13347">
    <property type="entry name" value="MFS_2"/>
    <property type="match status" value="1"/>
</dbReference>
<protein>
    <recommendedName>
        <fullName evidence="9">Major facilitator superfamily (MFS) profile domain-containing protein</fullName>
    </recommendedName>
</protein>
<keyword evidence="3 6" id="KW-0812">Transmembrane</keyword>
<dbReference type="RefSeq" id="XP_008621606.1">
    <property type="nucleotide sequence ID" value="XM_008623384.1"/>
</dbReference>
<accession>T0QZ18</accession>
<feature type="transmembrane region" description="Helical" evidence="6">
    <location>
        <begin position="359"/>
        <end position="384"/>
    </location>
</feature>
<evidence type="ECO:0008006" key="9">
    <source>
        <dbReference type="Google" id="ProtNLM"/>
    </source>
</evidence>
<evidence type="ECO:0000256" key="6">
    <source>
        <dbReference type="SAM" id="Phobius"/>
    </source>
</evidence>
<dbReference type="PANTHER" id="PTHR19432">
    <property type="entry name" value="SUGAR TRANSPORTER"/>
    <property type="match status" value="1"/>
</dbReference>
<dbReference type="GO" id="GO:0016020">
    <property type="term" value="C:membrane"/>
    <property type="evidence" value="ECO:0007669"/>
    <property type="project" value="UniProtKB-SubCell"/>
</dbReference>
<dbReference type="AlphaFoldDB" id="T0QZ18"/>
<dbReference type="eggNOG" id="KOG0637">
    <property type="taxonomic scope" value="Eukaryota"/>
</dbReference>
<comment type="subcellular location">
    <subcellularLocation>
        <location evidence="1">Membrane</location>
        <topology evidence="1">Multi-pass membrane protein</topology>
    </subcellularLocation>
</comment>
<feature type="transmembrane region" description="Helical" evidence="6">
    <location>
        <begin position="335"/>
        <end position="353"/>
    </location>
</feature>
<feature type="transmembrane region" description="Helical" evidence="6">
    <location>
        <begin position="131"/>
        <end position="152"/>
    </location>
</feature>
<dbReference type="GeneID" id="19957876"/>
<keyword evidence="8" id="KW-1185">Reference proteome</keyword>
<feature type="transmembrane region" description="Helical" evidence="6">
    <location>
        <begin position="303"/>
        <end position="323"/>
    </location>
</feature>
<proteinExistence type="predicted"/>
<keyword evidence="5 6" id="KW-0472">Membrane</keyword>
<keyword evidence="2" id="KW-0813">Transport</keyword>
<dbReference type="OrthoDB" id="28755at2759"/>
<evidence type="ECO:0000256" key="2">
    <source>
        <dbReference type="ARBA" id="ARBA00022448"/>
    </source>
</evidence>
<evidence type="ECO:0000256" key="1">
    <source>
        <dbReference type="ARBA" id="ARBA00004141"/>
    </source>
</evidence>
<feature type="transmembrane region" description="Helical" evidence="6">
    <location>
        <begin position="391"/>
        <end position="413"/>
    </location>
</feature>
<gene>
    <name evidence="7" type="ORF">SDRG_17149</name>
</gene>
<evidence type="ECO:0000256" key="5">
    <source>
        <dbReference type="ARBA" id="ARBA00023136"/>
    </source>
</evidence>
<keyword evidence="4 6" id="KW-1133">Transmembrane helix</keyword>
<feature type="transmembrane region" description="Helical" evidence="6">
    <location>
        <begin position="425"/>
        <end position="444"/>
    </location>
</feature>
<reference evidence="7 8" key="1">
    <citation type="submission" date="2012-04" db="EMBL/GenBank/DDBJ databases">
        <title>The Genome Sequence of Saprolegnia declina VS20.</title>
        <authorList>
            <consortium name="The Broad Institute Genome Sequencing Platform"/>
            <person name="Russ C."/>
            <person name="Nusbaum C."/>
            <person name="Tyler B."/>
            <person name="van West P."/>
            <person name="Dieguez-Uribeondo J."/>
            <person name="de Bruijn I."/>
            <person name="Tripathy S."/>
            <person name="Jiang R."/>
            <person name="Young S.K."/>
            <person name="Zeng Q."/>
            <person name="Gargeya S."/>
            <person name="Fitzgerald M."/>
            <person name="Haas B."/>
            <person name="Abouelleil A."/>
            <person name="Alvarado L."/>
            <person name="Arachchi H.M."/>
            <person name="Berlin A."/>
            <person name="Chapman S.B."/>
            <person name="Goldberg J."/>
            <person name="Griggs A."/>
            <person name="Gujja S."/>
            <person name="Hansen M."/>
            <person name="Howarth C."/>
            <person name="Imamovic A."/>
            <person name="Larimer J."/>
            <person name="McCowen C."/>
            <person name="Montmayeur A."/>
            <person name="Murphy C."/>
            <person name="Neiman D."/>
            <person name="Pearson M."/>
            <person name="Priest M."/>
            <person name="Roberts A."/>
            <person name="Saif S."/>
            <person name="Shea T."/>
            <person name="Sisk P."/>
            <person name="Sykes S."/>
            <person name="Wortman J."/>
            <person name="Nusbaum C."/>
            <person name="Birren B."/>
        </authorList>
    </citation>
    <scope>NUCLEOTIDE SEQUENCE [LARGE SCALE GENOMIC DNA]</scope>
    <source>
        <strain evidence="7 8">VS20</strain>
    </source>
</reference>
<feature type="transmembrane region" description="Helical" evidence="6">
    <location>
        <begin position="164"/>
        <end position="186"/>
    </location>
</feature>
<sequence length="453" mass="49261">MPSSRASSMSHSLDFTTMESSPLPGCSIPAMLLLCAPRMAMQMAWSAYWAAFSPTLETRLASWVVQLMQIIGPITGLLVYPTVAVFSDHCTSHYGRRRPFLLAGTLGTVLVWVLMMLTDFVPAAYRDGYTIFLYVCMCISVNVTQVPVMLLIADFAGDRQVTAFSIAQAYNTLGALLVSGYISLFGPATDTFVTFLSMLILVLVGTVLPVCICFRETPHVPDQPHRDLKSGFLAVYHGIKYLPRLLAVYCVVFILIMFGFSCYNGNKAQFFGLVVNNGNATGADDCGDTCSPAQAAYNEGAKYALGFVDALASFVDLAYLVLMPRLVKMYGARRVFTFALLPQMLFVVLSWVHSKPLGAAIVALASISFNTVNSMQIPVILHVIGYGELNGLGLFAGAFNSANCLGQFLTFVLSPPLVTTDLTHALPILVGGIVTFLGFLVAFFKFDIRMFSL</sequence>
<dbReference type="EMBL" id="JH767334">
    <property type="protein sequence ID" value="EQC24973.1"/>
    <property type="molecule type" value="Genomic_DNA"/>
</dbReference>
<feature type="transmembrane region" description="Helical" evidence="6">
    <location>
        <begin position="60"/>
        <end position="80"/>
    </location>
</feature>
<feature type="transmembrane region" description="Helical" evidence="6">
    <location>
        <begin position="100"/>
        <end position="125"/>
    </location>
</feature>